<dbReference type="Gene3D" id="3.40.640.10">
    <property type="entry name" value="Type I PLP-dependent aspartate aminotransferase-like (Major domain)"/>
    <property type="match status" value="1"/>
</dbReference>
<keyword evidence="3 4" id="KW-0808">Transferase</keyword>
<dbReference type="AlphaFoldDB" id="A0A9D2EGG0"/>
<evidence type="ECO:0000313" key="7">
    <source>
        <dbReference type="Proteomes" id="UP000824037"/>
    </source>
</evidence>
<protein>
    <recommendedName>
        <fullName evidence="4">Aminotransferase</fullName>
        <ecNumber evidence="4">2.6.1.-</ecNumber>
    </recommendedName>
</protein>
<keyword evidence="2 4" id="KW-0032">Aminotransferase</keyword>
<dbReference type="Gene3D" id="3.90.1150.10">
    <property type="entry name" value="Aspartate Aminotransferase, domain 1"/>
    <property type="match status" value="1"/>
</dbReference>
<evidence type="ECO:0000256" key="4">
    <source>
        <dbReference type="RuleBase" id="RU000481"/>
    </source>
</evidence>
<dbReference type="InterPro" id="IPR004838">
    <property type="entry name" value="NHTrfase_class1_PyrdxlP-BS"/>
</dbReference>
<evidence type="ECO:0000259" key="5">
    <source>
        <dbReference type="Pfam" id="PF00155"/>
    </source>
</evidence>
<gene>
    <name evidence="6" type="primary">dapC</name>
    <name evidence="6" type="ORF">H9815_12600</name>
</gene>
<dbReference type="InterPro" id="IPR015424">
    <property type="entry name" value="PyrdxlP-dep_Trfase"/>
</dbReference>
<feature type="domain" description="Aminotransferase class I/classII large" evidence="5">
    <location>
        <begin position="28"/>
        <end position="371"/>
    </location>
</feature>
<dbReference type="InterPro" id="IPR019880">
    <property type="entry name" value="OxyQ"/>
</dbReference>
<dbReference type="GO" id="GO:0030170">
    <property type="term" value="F:pyridoxal phosphate binding"/>
    <property type="evidence" value="ECO:0007669"/>
    <property type="project" value="InterPro"/>
</dbReference>
<name>A0A9D2EGG0_9MICO</name>
<dbReference type="GO" id="GO:0008483">
    <property type="term" value="F:transaminase activity"/>
    <property type="evidence" value="ECO:0007669"/>
    <property type="project" value="UniProtKB-KW"/>
</dbReference>
<dbReference type="InterPro" id="IPR015421">
    <property type="entry name" value="PyrdxlP-dep_Trfase_major"/>
</dbReference>
<reference evidence="6" key="1">
    <citation type="journal article" date="2021" name="PeerJ">
        <title>Extensive microbial diversity within the chicken gut microbiome revealed by metagenomics and culture.</title>
        <authorList>
            <person name="Gilroy R."/>
            <person name="Ravi A."/>
            <person name="Getino M."/>
            <person name="Pursley I."/>
            <person name="Horton D.L."/>
            <person name="Alikhan N.F."/>
            <person name="Baker D."/>
            <person name="Gharbi K."/>
            <person name="Hall N."/>
            <person name="Watson M."/>
            <person name="Adriaenssens E.M."/>
            <person name="Foster-Nyarko E."/>
            <person name="Jarju S."/>
            <person name="Secka A."/>
            <person name="Antonio M."/>
            <person name="Oren A."/>
            <person name="Chaudhuri R.R."/>
            <person name="La Ragione R."/>
            <person name="Hildebrand F."/>
            <person name="Pallen M.J."/>
        </authorList>
    </citation>
    <scope>NUCLEOTIDE SEQUENCE</scope>
    <source>
        <strain evidence="6">ChiGjej4B4-7305</strain>
    </source>
</reference>
<comment type="similarity">
    <text evidence="4">Belongs to the class-I pyridoxal-phosphate-dependent aminotransferase family.</text>
</comment>
<comment type="caution">
    <text evidence="6">The sequence shown here is derived from an EMBL/GenBank/DDBJ whole genome shotgun (WGS) entry which is preliminary data.</text>
</comment>
<dbReference type="NCBIfam" id="TIGR03539">
    <property type="entry name" value="DapC_actino"/>
    <property type="match status" value="1"/>
</dbReference>
<proteinExistence type="inferred from homology"/>
<dbReference type="InterPro" id="IPR050881">
    <property type="entry name" value="LL-DAP_aminotransferase"/>
</dbReference>
<evidence type="ECO:0000313" key="6">
    <source>
        <dbReference type="EMBL" id="HIZ36611.1"/>
    </source>
</evidence>
<dbReference type="Pfam" id="PF00155">
    <property type="entry name" value="Aminotran_1_2"/>
    <property type="match status" value="1"/>
</dbReference>
<dbReference type="PANTHER" id="PTHR42832">
    <property type="entry name" value="AMINO ACID AMINOTRANSFERASE"/>
    <property type="match status" value="1"/>
</dbReference>
<dbReference type="CDD" id="cd00609">
    <property type="entry name" value="AAT_like"/>
    <property type="match status" value="1"/>
</dbReference>
<dbReference type="InterPro" id="IPR004839">
    <property type="entry name" value="Aminotransferase_I/II_large"/>
</dbReference>
<dbReference type="InterPro" id="IPR015422">
    <property type="entry name" value="PyrdxlP-dep_Trfase_small"/>
</dbReference>
<evidence type="ECO:0000256" key="2">
    <source>
        <dbReference type="ARBA" id="ARBA00022576"/>
    </source>
</evidence>
<organism evidence="6 7">
    <name type="scientific">Candidatus Ruania gallistercoris</name>
    <dbReference type="NCBI Taxonomy" id="2838746"/>
    <lineage>
        <taxon>Bacteria</taxon>
        <taxon>Bacillati</taxon>
        <taxon>Actinomycetota</taxon>
        <taxon>Actinomycetes</taxon>
        <taxon>Micrococcales</taxon>
        <taxon>Ruaniaceae</taxon>
        <taxon>Ruania</taxon>
    </lineage>
</organism>
<reference evidence="6" key="2">
    <citation type="submission" date="2021-04" db="EMBL/GenBank/DDBJ databases">
        <authorList>
            <person name="Gilroy R."/>
        </authorList>
    </citation>
    <scope>NUCLEOTIDE SEQUENCE</scope>
    <source>
        <strain evidence="6">ChiGjej4B4-7305</strain>
    </source>
</reference>
<dbReference type="PROSITE" id="PS00105">
    <property type="entry name" value="AA_TRANSFER_CLASS_1"/>
    <property type="match status" value="1"/>
</dbReference>
<dbReference type="SUPFAM" id="SSF53383">
    <property type="entry name" value="PLP-dependent transferases"/>
    <property type="match status" value="1"/>
</dbReference>
<dbReference type="EMBL" id="DXBY01000216">
    <property type="protein sequence ID" value="HIZ36611.1"/>
    <property type="molecule type" value="Genomic_DNA"/>
</dbReference>
<sequence>MGFAPLAEGYPWDQLAPYAERARAHPGDVVDLSIGTPVDPTPAVIQEALRSGADAPGYPKAHGSPALREAICDWFTHRRGVRGLVPEAVLPTVGSKELVATLPSLLGLGPGDVVVVPEIAYPTYAVGARLAGAQVRSTDDVAAWADDPAVRLVWVNSPSNPTGAVRTPEQLREVVAAARRLGAVVASDECYAELAWAQPWAGDGVPCLLADEVAGADHSGLLSLYSLSKQSNLAGYRAAFAAGDPELVAQLVLLRRHIGMIVPAPVQTAMIAALGDQAHVTDQREIYHTRRARLVPALTDAGYAVDHSEAGLYLWTRPAAGAQTCWELVAEFAERGILVGPGAFYGAAGDSHVRIALTATDERIAAAAHRLS</sequence>
<evidence type="ECO:0000256" key="1">
    <source>
        <dbReference type="ARBA" id="ARBA00001933"/>
    </source>
</evidence>
<comment type="cofactor">
    <cofactor evidence="1 4">
        <name>pyridoxal 5'-phosphate</name>
        <dbReference type="ChEBI" id="CHEBI:597326"/>
    </cofactor>
</comment>
<dbReference type="EC" id="2.6.1.-" evidence="4"/>
<dbReference type="PANTHER" id="PTHR42832:SF3">
    <property type="entry name" value="L-GLUTAMINE--4-(METHYLSULFANYL)-2-OXOBUTANOATE AMINOTRANSFERASE"/>
    <property type="match status" value="1"/>
</dbReference>
<evidence type="ECO:0000256" key="3">
    <source>
        <dbReference type="ARBA" id="ARBA00022679"/>
    </source>
</evidence>
<dbReference type="Proteomes" id="UP000824037">
    <property type="component" value="Unassembled WGS sequence"/>
</dbReference>
<accession>A0A9D2EGG0</accession>